<dbReference type="Pfam" id="PF01174">
    <property type="entry name" value="SNO"/>
    <property type="match status" value="1"/>
</dbReference>
<evidence type="ECO:0000256" key="2">
    <source>
        <dbReference type="ARBA" id="ARBA00012918"/>
    </source>
</evidence>
<accession>A0AA36N1X1</accession>
<dbReference type="SUPFAM" id="SSF52317">
    <property type="entry name" value="Class I glutamine amidotransferase-like"/>
    <property type="match status" value="1"/>
</dbReference>
<dbReference type="EC" id="3.5.1.2" evidence="2"/>
<evidence type="ECO:0000313" key="7">
    <source>
        <dbReference type="EMBL" id="CAJ1387669.1"/>
    </source>
</evidence>
<dbReference type="GO" id="GO:0042823">
    <property type="term" value="P:pyridoxal phosphate biosynthetic process"/>
    <property type="evidence" value="ECO:0007669"/>
    <property type="project" value="InterPro"/>
</dbReference>
<keyword evidence="4" id="KW-0315">Glutamine amidotransferase</keyword>
<evidence type="ECO:0000256" key="3">
    <source>
        <dbReference type="ARBA" id="ARBA00022801"/>
    </source>
</evidence>
<sequence length="215" mass="23356">MNPLPRLGAWMNSLMPQAAHEAIKIAEDPWLNSGRALVDPNPAGPGIAFLDAMTVPKTERRRTLGILALQGAFEEHEAMFKMLPSELLDQIQLVQVRKVQELDTCDALVIPGGESTTMKIIAGTDEFMTRLREYVRGGERKPRPVWGTCAGCILLSEDVVNTVSRGDGQLQPAKRCKYGDPVGGLDVATCRNFFGRQAELRAAAEVGPGPLVCTS</sequence>
<dbReference type="GO" id="GO:0008614">
    <property type="term" value="P:pyridoxine metabolic process"/>
    <property type="evidence" value="ECO:0007669"/>
    <property type="project" value="TreeGrafter"/>
</dbReference>
<protein>
    <recommendedName>
        <fullName evidence="2">glutaminase</fullName>
        <ecNumber evidence="2">3.5.1.2</ecNumber>
    </recommendedName>
</protein>
<dbReference type="PROSITE" id="PS51130">
    <property type="entry name" value="PDXT_SNO_2"/>
    <property type="match status" value="1"/>
</dbReference>
<proteinExistence type="inferred from homology"/>
<evidence type="ECO:0000256" key="1">
    <source>
        <dbReference type="ARBA" id="ARBA00008345"/>
    </source>
</evidence>
<evidence type="ECO:0000256" key="4">
    <source>
        <dbReference type="ARBA" id="ARBA00022962"/>
    </source>
</evidence>
<comment type="similarity">
    <text evidence="1">Belongs to the glutaminase PdxT/SNO family.</text>
</comment>
<keyword evidence="3" id="KW-0378">Hydrolase</keyword>
<dbReference type="PROSITE" id="PS01236">
    <property type="entry name" value="PDXT_SNO_1"/>
    <property type="match status" value="1"/>
</dbReference>
<dbReference type="GO" id="GO:1903600">
    <property type="term" value="C:glutaminase complex"/>
    <property type="evidence" value="ECO:0007669"/>
    <property type="project" value="TreeGrafter"/>
</dbReference>
<comment type="caution">
    <text evidence="7">The sequence shown here is derived from an EMBL/GenBank/DDBJ whole genome shotgun (WGS) entry which is preliminary data.</text>
</comment>
<evidence type="ECO:0000313" key="8">
    <source>
        <dbReference type="Proteomes" id="UP001178507"/>
    </source>
</evidence>
<dbReference type="PANTHER" id="PTHR31559">
    <property type="entry name" value="PYRIDOXAL 5'-PHOSPHATE SYNTHASE SUBUNIT SNO"/>
    <property type="match status" value="1"/>
</dbReference>
<keyword evidence="5" id="KW-0456">Lyase</keyword>
<reference evidence="7" key="1">
    <citation type="submission" date="2023-08" db="EMBL/GenBank/DDBJ databases">
        <authorList>
            <person name="Chen Y."/>
            <person name="Shah S."/>
            <person name="Dougan E. K."/>
            <person name="Thang M."/>
            <person name="Chan C."/>
        </authorList>
    </citation>
    <scope>NUCLEOTIDE SEQUENCE</scope>
</reference>
<keyword evidence="8" id="KW-1185">Reference proteome</keyword>
<dbReference type="GO" id="GO:0005829">
    <property type="term" value="C:cytosol"/>
    <property type="evidence" value="ECO:0007669"/>
    <property type="project" value="TreeGrafter"/>
</dbReference>
<name>A0AA36N1X1_9DINO</name>
<gene>
    <name evidence="7" type="ORF">EVOR1521_LOCUS13695</name>
</gene>
<dbReference type="GO" id="GO:0016829">
    <property type="term" value="F:lyase activity"/>
    <property type="evidence" value="ECO:0007669"/>
    <property type="project" value="UniProtKB-KW"/>
</dbReference>
<evidence type="ECO:0000256" key="6">
    <source>
        <dbReference type="ARBA" id="ARBA00049534"/>
    </source>
</evidence>
<comment type="catalytic activity">
    <reaction evidence="6">
        <text>L-glutamine + H2O = L-glutamate + NH4(+)</text>
        <dbReference type="Rhea" id="RHEA:15889"/>
        <dbReference type="ChEBI" id="CHEBI:15377"/>
        <dbReference type="ChEBI" id="CHEBI:28938"/>
        <dbReference type="ChEBI" id="CHEBI:29985"/>
        <dbReference type="ChEBI" id="CHEBI:58359"/>
        <dbReference type="EC" id="3.5.1.2"/>
    </reaction>
</comment>
<dbReference type="InterPro" id="IPR029062">
    <property type="entry name" value="Class_I_gatase-like"/>
</dbReference>
<dbReference type="InterPro" id="IPR021196">
    <property type="entry name" value="PdxT/SNO_CS"/>
</dbReference>
<dbReference type="Gene3D" id="3.40.50.880">
    <property type="match status" value="1"/>
</dbReference>
<evidence type="ECO:0000256" key="5">
    <source>
        <dbReference type="ARBA" id="ARBA00023239"/>
    </source>
</evidence>
<dbReference type="PANTHER" id="PTHR31559:SF0">
    <property type="entry name" value="PYRIDOXAL 5'-PHOSPHATE SYNTHASE SUBUNIT SNO1-RELATED"/>
    <property type="match status" value="1"/>
</dbReference>
<dbReference type="EMBL" id="CAUJNA010001557">
    <property type="protein sequence ID" value="CAJ1387669.1"/>
    <property type="molecule type" value="Genomic_DNA"/>
</dbReference>
<dbReference type="InterPro" id="IPR002161">
    <property type="entry name" value="PdxT/SNO"/>
</dbReference>
<dbReference type="GO" id="GO:0004359">
    <property type="term" value="F:glutaminase activity"/>
    <property type="evidence" value="ECO:0007669"/>
    <property type="project" value="UniProtKB-EC"/>
</dbReference>
<organism evidence="7 8">
    <name type="scientific">Effrenium voratum</name>
    <dbReference type="NCBI Taxonomy" id="2562239"/>
    <lineage>
        <taxon>Eukaryota</taxon>
        <taxon>Sar</taxon>
        <taxon>Alveolata</taxon>
        <taxon>Dinophyceae</taxon>
        <taxon>Suessiales</taxon>
        <taxon>Symbiodiniaceae</taxon>
        <taxon>Effrenium</taxon>
    </lineage>
</organism>
<dbReference type="AlphaFoldDB" id="A0AA36N1X1"/>
<dbReference type="Proteomes" id="UP001178507">
    <property type="component" value="Unassembled WGS sequence"/>
</dbReference>